<keyword evidence="1" id="KW-0378">Hydrolase</keyword>
<evidence type="ECO:0000313" key="2">
    <source>
        <dbReference type="Proteomes" id="UP000575068"/>
    </source>
</evidence>
<sequence>MKKRQFRVIEYLEKLFPFDFFQIVFRFTEVDPEHSAFAAFGPHNGGSSAALFGPLADFFMIGGFHGLAHRNAPIIIAAS</sequence>
<gene>
    <name evidence="1" type="ORF">HNQ99_002213</name>
</gene>
<dbReference type="AlphaFoldDB" id="A0A840HV17"/>
<name>A0A840HV17_9SPHN</name>
<dbReference type="RefSeq" id="WP_184475686.1">
    <property type="nucleotide sequence ID" value="NZ_JACHOV010000008.1"/>
</dbReference>
<keyword evidence="2" id="KW-1185">Reference proteome</keyword>
<dbReference type="Proteomes" id="UP000575068">
    <property type="component" value="Unassembled WGS sequence"/>
</dbReference>
<accession>A0A840HV17</accession>
<dbReference type="EMBL" id="JACHOV010000008">
    <property type="protein sequence ID" value="MBB4641895.1"/>
    <property type="molecule type" value="Genomic_DNA"/>
</dbReference>
<dbReference type="GO" id="GO:0006508">
    <property type="term" value="P:proteolysis"/>
    <property type="evidence" value="ECO:0007669"/>
    <property type="project" value="UniProtKB-KW"/>
</dbReference>
<keyword evidence="1" id="KW-0645">Protease</keyword>
<evidence type="ECO:0000313" key="1">
    <source>
        <dbReference type="EMBL" id="MBB4641895.1"/>
    </source>
</evidence>
<organism evidence="1 2">
    <name type="scientific">Rhizorhapis suberifaciens</name>
    <name type="common">corky root of lettuce</name>
    <dbReference type="NCBI Taxonomy" id="13656"/>
    <lineage>
        <taxon>Bacteria</taxon>
        <taxon>Pseudomonadati</taxon>
        <taxon>Pseudomonadota</taxon>
        <taxon>Alphaproteobacteria</taxon>
        <taxon>Sphingomonadales</taxon>
        <taxon>Sphingomonadaceae</taxon>
        <taxon>Rhizorhapis</taxon>
    </lineage>
</organism>
<reference evidence="1 2" key="1">
    <citation type="submission" date="2020-08" db="EMBL/GenBank/DDBJ databases">
        <title>Genomic Encyclopedia of Type Strains, Phase IV (KMG-IV): sequencing the most valuable type-strain genomes for metagenomic binning, comparative biology and taxonomic classification.</title>
        <authorList>
            <person name="Goeker M."/>
        </authorList>
    </citation>
    <scope>NUCLEOTIDE SEQUENCE [LARGE SCALE GENOMIC DNA]</scope>
    <source>
        <strain evidence="1 2">DSM 7465</strain>
    </source>
</reference>
<dbReference type="GO" id="GO:0008233">
    <property type="term" value="F:peptidase activity"/>
    <property type="evidence" value="ECO:0007669"/>
    <property type="project" value="UniProtKB-KW"/>
</dbReference>
<protein>
    <submittedName>
        <fullName evidence="1">Putative ATP-dependent Lon-type protease</fullName>
    </submittedName>
</protein>
<comment type="caution">
    <text evidence="1">The sequence shown here is derived from an EMBL/GenBank/DDBJ whole genome shotgun (WGS) entry which is preliminary data.</text>
</comment>
<proteinExistence type="predicted"/>